<name>A0A8H5X964_9HYPO</name>
<dbReference type="Proteomes" id="UP000562682">
    <property type="component" value="Unassembled WGS sequence"/>
</dbReference>
<comment type="caution">
    <text evidence="2">The sequence shown here is derived from an EMBL/GenBank/DDBJ whole genome shotgun (WGS) entry which is preliminary data.</text>
</comment>
<evidence type="ECO:0000313" key="3">
    <source>
        <dbReference type="Proteomes" id="UP000562682"/>
    </source>
</evidence>
<protein>
    <submittedName>
        <fullName evidence="2">Uncharacterized protein</fullName>
    </submittedName>
</protein>
<evidence type="ECO:0000313" key="2">
    <source>
        <dbReference type="EMBL" id="KAF5687350.1"/>
    </source>
</evidence>
<dbReference type="AlphaFoldDB" id="A0A8H5X964"/>
<gene>
    <name evidence="2" type="ORF">FDENT_5372</name>
</gene>
<dbReference type="EMBL" id="JAAOAK010000132">
    <property type="protein sequence ID" value="KAF5687350.1"/>
    <property type="molecule type" value="Genomic_DNA"/>
</dbReference>
<feature type="region of interest" description="Disordered" evidence="1">
    <location>
        <begin position="1"/>
        <end position="26"/>
    </location>
</feature>
<proteinExistence type="predicted"/>
<organism evidence="2 3">
    <name type="scientific">Fusarium denticulatum</name>
    <dbReference type="NCBI Taxonomy" id="48507"/>
    <lineage>
        <taxon>Eukaryota</taxon>
        <taxon>Fungi</taxon>
        <taxon>Dikarya</taxon>
        <taxon>Ascomycota</taxon>
        <taxon>Pezizomycotina</taxon>
        <taxon>Sordariomycetes</taxon>
        <taxon>Hypocreomycetidae</taxon>
        <taxon>Hypocreales</taxon>
        <taxon>Nectriaceae</taxon>
        <taxon>Fusarium</taxon>
        <taxon>Fusarium fujikuroi species complex</taxon>
    </lineage>
</organism>
<accession>A0A8H5X964</accession>
<keyword evidence="3" id="KW-1185">Reference proteome</keyword>
<evidence type="ECO:0000256" key="1">
    <source>
        <dbReference type="SAM" id="MobiDB-lite"/>
    </source>
</evidence>
<sequence length="149" mass="17362">MRQKLRWGKRPVPMRPKATFVSSGSERPEGQIVKHVSHDLVYIADITELGDHSSKSMKRERKTIRDTEDWRMNVLKDWRQEPIGDQEIWVTFGSRVKRAYRSSSRPASGMLVARQHINEWEDRTGTTSAQGKDYGDEEVYFRIALQANQ</sequence>
<reference evidence="2 3" key="1">
    <citation type="submission" date="2020-05" db="EMBL/GenBank/DDBJ databases">
        <title>Identification and distribution of gene clusters putatively required for synthesis of sphingolipid metabolism inhibitors in phylogenetically diverse species of the filamentous fungus Fusarium.</title>
        <authorList>
            <person name="Kim H.-S."/>
            <person name="Busman M."/>
            <person name="Brown D.W."/>
            <person name="Divon H."/>
            <person name="Uhlig S."/>
            <person name="Proctor R.H."/>
        </authorList>
    </citation>
    <scope>NUCLEOTIDE SEQUENCE [LARGE SCALE GENOMIC DNA]</scope>
    <source>
        <strain evidence="2 3">NRRL 25311</strain>
    </source>
</reference>